<comment type="caution">
    <text evidence="5">The sequence shown here is derived from an EMBL/GenBank/DDBJ whole genome shotgun (WGS) entry which is preliminary data.</text>
</comment>
<evidence type="ECO:0000313" key="5">
    <source>
        <dbReference type="EMBL" id="MCL3992451.1"/>
    </source>
</evidence>
<dbReference type="Pfam" id="PF06722">
    <property type="entry name" value="EryCIII-like_C"/>
    <property type="match status" value="1"/>
</dbReference>
<organism evidence="5 6">
    <name type="scientific">Streptomyces lavenduligriseus</name>
    <dbReference type="NCBI Taxonomy" id="67315"/>
    <lineage>
        <taxon>Bacteria</taxon>
        <taxon>Bacillati</taxon>
        <taxon>Actinomycetota</taxon>
        <taxon>Actinomycetes</taxon>
        <taxon>Kitasatosporales</taxon>
        <taxon>Streptomycetaceae</taxon>
        <taxon>Streptomyces</taxon>
    </lineage>
</organism>
<evidence type="ECO:0000256" key="2">
    <source>
        <dbReference type="ARBA" id="ARBA00022679"/>
    </source>
</evidence>
<dbReference type="InterPro" id="IPR006326">
    <property type="entry name" value="UDPGT_MGT-like"/>
</dbReference>
<feature type="domain" description="Erythromycin biosynthesis protein CIII-like C-terminal" evidence="4">
    <location>
        <begin position="277"/>
        <end position="403"/>
    </location>
</feature>
<dbReference type="CDD" id="cd03784">
    <property type="entry name" value="GT1_Gtf-like"/>
    <property type="match status" value="1"/>
</dbReference>
<protein>
    <submittedName>
        <fullName evidence="5">OleI family self-immunity macrolide glycosyltransferase</fullName>
    </submittedName>
</protein>
<dbReference type="InterPro" id="IPR010610">
    <property type="entry name" value="EryCIII-like_C"/>
</dbReference>
<dbReference type="PANTHER" id="PTHR48050:SF13">
    <property type="entry name" value="STEROL 3-BETA-GLUCOSYLTRANSFERASE UGT80A2"/>
    <property type="match status" value="1"/>
</dbReference>
<reference evidence="5 6" key="1">
    <citation type="submission" date="2022-05" db="EMBL/GenBank/DDBJ databases">
        <title>Genome Resource of Streptomyces lavenduligriseus GA1-1, a Strain with Broad-Spectrum Antifungal Activity against Phytopathogenic Fungi.</title>
        <authorList>
            <person name="Qi D."/>
        </authorList>
    </citation>
    <scope>NUCLEOTIDE SEQUENCE [LARGE SCALE GENOMIC DNA]</scope>
    <source>
        <strain evidence="5 6">GA1-1</strain>
    </source>
</reference>
<dbReference type="Proteomes" id="UP001202052">
    <property type="component" value="Unassembled WGS sequence"/>
</dbReference>
<evidence type="ECO:0000313" key="6">
    <source>
        <dbReference type="Proteomes" id="UP001202052"/>
    </source>
</evidence>
<dbReference type="NCBIfam" id="TIGR01426">
    <property type="entry name" value="MGT"/>
    <property type="match status" value="1"/>
</dbReference>
<dbReference type="PANTHER" id="PTHR48050">
    <property type="entry name" value="STEROL 3-BETA-GLUCOSYLTRANSFERASE"/>
    <property type="match status" value="1"/>
</dbReference>
<dbReference type="Gene3D" id="3.40.50.2000">
    <property type="entry name" value="Glycogen Phosphorylase B"/>
    <property type="match status" value="2"/>
</dbReference>
<accession>A0ABT0NM59</accession>
<feature type="region of interest" description="Disordered" evidence="3">
    <location>
        <begin position="153"/>
        <end position="177"/>
    </location>
</feature>
<proteinExistence type="inferred from homology"/>
<dbReference type="NCBIfam" id="NF000362">
    <property type="entry name" value="self_GT_OleI"/>
    <property type="match status" value="1"/>
</dbReference>
<name>A0ABT0NM59_9ACTN</name>
<dbReference type="InterPro" id="IPR050426">
    <property type="entry name" value="Glycosyltransferase_28"/>
</dbReference>
<dbReference type="InterPro" id="IPR002213">
    <property type="entry name" value="UDP_glucos_trans"/>
</dbReference>
<evidence type="ECO:0000259" key="4">
    <source>
        <dbReference type="Pfam" id="PF06722"/>
    </source>
</evidence>
<dbReference type="RefSeq" id="WP_249457003.1">
    <property type="nucleotide sequence ID" value="NZ_JAMCCK010000005.1"/>
</dbReference>
<keyword evidence="2" id="KW-0808">Transferase</keyword>
<evidence type="ECO:0000256" key="3">
    <source>
        <dbReference type="SAM" id="MobiDB-lite"/>
    </source>
</evidence>
<comment type="similarity">
    <text evidence="1">Belongs to the UDP-glycosyltransferase family.</text>
</comment>
<gene>
    <name evidence="5" type="ORF">M4438_02715</name>
</gene>
<dbReference type="EMBL" id="JAMCCK010000005">
    <property type="protein sequence ID" value="MCL3992451.1"/>
    <property type="molecule type" value="Genomic_DNA"/>
</dbReference>
<dbReference type="InterPro" id="IPR035595">
    <property type="entry name" value="UDP_glycos_trans_CS"/>
</dbReference>
<sequence>MTSEHRSASVTPRHISFFNIPGHGHVNPSLGIVQELVARGHRVSYAITDEFAAQVKAAGATPVVYDSILPKESNPEESWPEDQESAMGLFLDEAVRVLPQLEDAYADDRPDLIVYDIASWPAPVLGRKWDIPFVQLSPTFVAYEGFEEDVPAVQDPTADHGEEAAAPARTGDAEEGAEAEDGLVRFFTRLSAFLREHGVDTPATEFLIAPSRCIVALPRTFQIKGDTVGDNYTFVGPTYGDRSHQGTWEGPGDGRPVLLIALGSAFTDHLDFYRTCLSAVDGLDWHVVLSVGRFVDPADLGEVPPNVEVHQWVPQLDILTKASAFITHAGMGSTMEALSNAVPMVAVPQIAEQTMNAERIVELGLGRHIPRDQVTAEKLREAVLAVASDPGVAERLAAVRQEIREAGGARAAADILEGILAEAG</sequence>
<dbReference type="PROSITE" id="PS00375">
    <property type="entry name" value="UDPGT"/>
    <property type="match status" value="1"/>
</dbReference>
<dbReference type="SUPFAM" id="SSF53756">
    <property type="entry name" value="UDP-Glycosyltransferase/glycogen phosphorylase"/>
    <property type="match status" value="1"/>
</dbReference>
<evidence type="ECO:0000256" key="1">
    <source>
        <dbReference type="ARBA" id="ARBA00009995"/>
    </source>
</evidence>
<keyword evidence="6" id="KW-1185">Reference proteome</keyword>